<evidence type="ECO:0000259" key="5">
    <source>
        <dbReference type="PROSITE" id="PS50011"/>
    </source>
</evidence>
<keyword evidence="7" id="KW-1185">Reference proteome</keyword>
<feature type="binding site" evidence="3">
    <location>
        <position position="132"/>
    </location>
    <ligand>
        <name>ATP</name>
        <dbReference type="ChEBI" id="CHEBI:30616"/>
    </ligand>
</feature>
<dbReference type="InterPro" id="IPR017441">
    <property type="entry name" value="Protein_kinase_ATP_BS"/>
</dbReference>
<dbReference type="GO" id="GO:0004672">
    <property type="term" value="F:protein kinase activity"/>
    <property type="evidence" value="ECO:0007669"/>
    <property type="project" value="InterPro"/>
</dbReference>
<dbReference type="InterPro" id="IPR000719">
    <property type="entry name" value="Prot_kinase_dom"/>
</dbReference>
<gene>
    <name evidence="6" type="ORF">N0V83_007667</name>
</gene>
<dbReference type="Gene3D" id="3.30.200.20">
    <property type="entry name" value="Phosphorylase Kinase, domain 1"/>
    <property type="match status" value="1"/>
</dbReference>
<dbReference type="PROSITE" id="PS00108">
    <property type="entry name" value="PROTEIN_KINASE_ST"/>
    <property type="match status" value="1"/>
</dbReference>
<dbReference type="Pfam" id="PF00069">
    <property type="entry name" value="Pkinase"/>
    <property type="match status" value="1"/>
</dbReference>
<dbReference type="PROSITE" id="PS00107">
    <property type="entry name" value="PROTEIN_KINASE_ATP"/>
    <property type="match status" value="1"/>
</dbReference>
<dbReference type="Gene3D" id="1.10.510.10">
    <property type="entry name" value="Transferase(Phosphotransferase) domain 1"/>
    <property type="match status" value="1"/>
</dbReference>
<feature type="region of interest" description="Disordered" evidence="4">
    <location>
        <begin position="517"/>
        <end position="541"/>
    </location>
</feature>
<dbReference type="InterPro" id="IPR008271">
    <property type="entry name" value="Ser/Thr_kinase_AS"/>
</dbReference>
<proteinExistence type="predicted"/>
<keyword evidence="2 3" id="KW-0067">ATP-binding</keyword>
<evidence type="ECO:0000256" key="2">
    <source>
        <dbReference type="ARBA" id="ARBA00022840"/>
    </source>
</evidence>
<reference evidence="6" key="1">
    <citation type="submission" date="2022-10" db="EMBL/GenBank/DDBJ databases">
        <title>Tapping the CABI collections for fungal endophytes: first genome assemblies for Collariella, Neodidymelliopsis, Ascochyta clinopodiicola, Didymella pomorum, Didymosphaeria variabile, Neocosmospora piperis and Neocucurbitaria cava.</title>
        <authorList>
            <person name="Hill R."/>
        </authorList>
    </citation>
    <scope>NUCLEOTIDE SEQUENCE</scope>
    <source>
        <strain evidence="6">IMI 356814</strain>
    </source>
</reference>
<evidence type="ECO:0000313" key="6">
    <source>
        <dbReference type="EMBL" id="KAJ4367137.1"/>
    </source>
</evidence>
<protein>
    <recommendedName>
        <fullName evidence="5">Protein kinase domain-containing protein</fullName>
    </recommendedName>
</protein>
<evidence type="ECO:0000256" key="4">
    <source>
        <dbReference type="SAM" id="MobiDB-lite"/>
    </source>
</evidence>
<feature type="region of interest" description="Disordered" evidence="4">
    <location>
        <begin position="620"/>
        <end position="643"/>
    </location>
</feature>
<accession>A0A9W8Y5M6</accession>
<dbReference type="PANTHER" id="PTHR24347">
    <property type="entry name" value="SERINE/THREONINE-PROTEIN KINASE"/>
    <property type="match status" value="1"/>
</dbReference>
<dbReference type="PROSITE" id="PS50011">
    <property type="entry name" value="PROTEIN_KINASE_DOM"/>
    <property type="match status" value="1"/>
</dbReference>
<evidence type="ECO:0000256" key="3">
    <source>
        <dbReference type="PROSITE-ProRule" id="PRU10141"/>
    </source>
</evidence>
<organism evidence="6 7">
    <name type="scientific">Neocucurbitaria cava</name>
    <dbReference type="NCBI Taxonomy" id="798079"/>
    <lineage>
        <taxon>Eukaryota</taxon>
        <taxon>Fungi</taxon>
        <taxon>Dikarya</taxon>
        <taxon>Ascomycota</taxon>
        <taxon>Pezizomycotina</taxon>
        <taxon>Dothideomycetes</taxon>
        <taxon>Pleosporomycetidae</taxon>
        <taxon>Pleosporales</taxon>
        <taxon>Pleosporineae</taxon>
        <taxon>Cucurbitariaceae</taxon>
        <taxon>Neocucurbitaria</taxon>
    </lineage>
</organism>
<comment type="caution">
    <text evidence="6">The sequence shown here is derived from an EMBL/GenBank/DDBJ whole genome shotgun (WGS) entry which is preliminary data.</text>
</comment>
<sequence length="742" mass="83755">MVHLRVHCILYEQDPVSTIAPLVYVTDLSTNGTYLKKSDTKCTASQGQGAPMGQNCTFLLDDHDELHLSETITLIYRSLNPAEDAKLNAVQERETYVFSSRYLVTSRLLGEGGNGKVLVGVHQETQTQLACKIVKLSHMYEKLPVPNLRLPSERRDTDSGNTRKRWPTKVANCFREFNILKDLSHPNIVTLEKVFWSHNNIYIFLELVTGGDLFSFLEFKGGRLDDIQAAVIVRQILKGIEYLHDQDIVHRDLKPDNILMTSLEDGARVVITDFGNARFLPGANSESASLPNKYQRMFSYVGTLEFAAPEVHRANRAIPAEHGYSKSIDMWSIGSITAAILTGDVIFTDRNHPKYLEDPRTVIVELAAVCDLSILDEEDHPLWRTVGRRPKQFIRGLLVLDEEVRLTASEALRHPWFSCYTEAFEDLYARSVEGWQPRQKSLQLIERISKPTPIDVVSHQAVDAPSQETATHVLSSSEPGPTHNMLQKLSTSQYWRASTPLPSIRDDYEAAQFASQVQPPSEGTNDADHVSHHDYGTNNDERYNQQLRGASISEHEKSRFFDAECSRLKEDATKQSLSDFSLTDAIAPATIYANEVAENYESYGSGESLNRVAINYSQQGPCLHPQPSNEDGNSVLVGDTPNSEDLGLHEYDPDGHQPDESYHEGSQFFATIRQEQAPDVDQSSIVVYETPPEIGRRHPRSPDSHLLTYLQWLNEESQTNEVDVEADAQNHAKRRRLTYRRH</sequence>
<dbReference type="GO" id="GO:0005524">
    <property type="term" value="F:ATP binding"/>
    <property type="evidence" value="ECO:0007669"/>
    <property type="project" value="UniProtKB-UniRule"/>
</dbReference>
<feature type="domain" description="Protein kinase" evidence="5">
    <location>
        <begin position="103"/>
        <end position="417"/>
    </location>
</feature>
<dbReference type="InterPro" id="IPR011009">
    <property type="entry name" value="Kinase-like_dom_sf"/>
</dbReference>
<evidence type="ECO:0000313" key="7">
    <source>
        <dbReference type="Proteomes" id="UP001140560"/>
    </source>
</evidence>
<feature type="compositionally biased region" description="Polar residues" evidence="4">
    <location>
        <begin position="620"/>
        <end position="632"/>
    </location>
</feature>
<keyword evidence="1 3" id="KW-0547">Nucleotide-binding</keyword>
<dbReference type="OrthoDB" id="74764at2759"/>
<dbReference type="Proteomes" id="UP001140560">
    <property type="component" value="Unassembled WGS sequence"/>
</dbReference>
<dbReference type="AlphaFoldDB" id="A0A9W8Y5M6"/>
<dbReference type="EMBL" id="JAPEUY010000013">
    <property type="protein sequence ID" value="KAJ4367137.1"/>
    <property type="molecule type" value="Genomic_DNA"/>
</dbReference>
<feature type="compositionally biased region" description="Basic and acidic residues" evidence="4">
    <location>
        <begin position="526"/>
        <end position="541"/>
    </location>
</feature>
<dbReference type="SMART" id="SM00220">
    <property type="entry name" value="S_TKc"/>
    <property type="match status" value="1"/>
</dbReference>
<evidence type="ECO:0000256" key="1">
    <source>
        <dbReference type="ARBA" id="ARBA00022741"/>
    </source>
</evidence>
<dbReference type="SUPFAM" id="SSF56112">
    <property type="entry name" value="Protein kinase-like (PK-like)"/>
    <property type="match status" value="1"/>
</dbReference>
<name>A0A9W8Y5M6_9PLEO</name>